<evidence type="ECO:0000256" key="1">
    <source>
        <dbReference type="SAM" id="MobiDB-lite"/>
    </source>
</evidence>
<protein>
    <submittedName>
        <fullName evidence="2">Uncharacterized protein</fullName>
    </submittedName>
</protein>
<dbReference type="EMBL" id="MFFY01000048">
    <property type="protein sequence ID" value="OGF30494.1"/>
    <property type="molecule type" value="Genomic_DNA"/>
</dbReference>
<dbReference type="Proteomes" id="UP000176915">
    <property type="component" value="Unassembled WGS sequence"/>
</dbReference>
<feature type="region of interest" description="Disordered" evidence="1">
    <location>
        <begin position="139"/>
        <end position="162"/>
    </location>
</feature>
<proteinExistence type="predicted"/>
<comment type="caution">
    <text evidence="2">The sequence shown here is derived from an EMBL/GenBank/DDBJ whole genome shotgun (WGS) entry which is preliminary data.</text>
</comment>
<sequence>MRAAPKNQTSGGNVNPCLASVLSEFARQHLSCAVKIEDQPEKFHLQGIGRLYLQDVHTDPDHNTRVAIIGPRPNRGGAAKKLDLGWNSFFLVRDDVRRRDQEKKILAELLLALKSTPGGNLTFRCSGYEITVGKNGHPAKTATASAHNPYPSKKAVSPKPIGRNLNLRVPRDDKKPVAMAMWPGLPRNG</sequence>
<name>A0A1F5SUU9_9BACT</name>
<evidence type="ECO:0000313" key="2">
    <source>
        <dbReference type="EMBL" id="OGF30494.1"/>
    </source>
</evidence>
<accession>A0A1F5SUU9</accession>
<organism evidence="2 3">
    <name type="scientific">Candidatus Falkowbacteria bacterium RIFCSPLOWO2_12_FULL_45_13</name>
    <dbReference type="NCBI Taxonomy" id="1797991"/>
    <lineage>
        <taxon>Bacteria</taxon>
        <taxon>Candidatus Falkowiibacteriota</taxon>
    </lineage>
</organism>
<gene>
    <name evidence="2" type="ORF">A3H09_03940</name>
</gene>
<dbReference type="AlphaFoldDB" id="A0A1F5SUU9"/>
<reference evidence="2 3" key="1">
    <citation type="journal article" date="2016" name="Nat. Commun.">
        <title>Thousands of microbial genomes shed light on interconnected biogeochemical processes in an aquifer system.</title>
        <authorList>
            <person name="Anantharaman K."/>
            <person name="Brown C.T."/>
            <person name="Hug L.A."/>
            <person name="Sharon I."/>
            <person name="Castelle C.J."/>
            <person name="Probst A.J."/>
            <person name="Thomas B.C."/>
            <person name="Singh A."/>
            <person name="Wilkins M.J."/>
            <person name="Karaoz U."/>
            <person name="Brodie E.L."/>
            <person name="Williams K.H."/>
            <person name="Hubbard S.S."/>
            <person name="Banfield J.F."/>
        </authorList>
    </citation>
    <scope>NUCLEOTIDE SEQUENCE [LARGE SCALE GENOMIC DNA]</scope>
</reference>
<evidence type="ECO:0000313" key="3">
    <source>
        <dbReference type="Proteomes" id="UP000176915"/>
    </source>
</evidence>